<evidence type="ECO:0000313" key="2">
    <source>
        <dbReference type="Proteomes" id="UP000268857"/>
    </source>
</evidence>
<dbReference type="Pfam" id="PF14105">
    <property type="entry name" value="DUF4278"/>
    <property type="match status" value="1"/>
</dbReference>
<dbReference type="InterPro" id="IPR025458">
    <property type="entry name" value="DUF4278"/>
</dbReference>
<organism evidence="1 2">
    <name type="scientific">Chlorogloeopsis fritschii PCC 6912</name>
    <dbReference type="NCBI Taxonomy" id="211165"/>
    <lineage>
        <taxon>Bacteria</taxon>
        <taxon>Bacillati</taxon>
        <taxon>Cyanobacteriota</taxon>
        <taxon>Cyanophyceae</taxon>
        <taxon>Nostocales</taxon>
        <taxon>Chlorogloeopsidaceae</taxon>
        <taxon>Chlorogloeopsis</taxon>
    </lineage>
</organism>
<protein>
    <recommendedName>
        <fullName evidence="3">DUF4278 domain-containing protein</fullName>
    </recommendedName>
</protein>
<evidence type="ECO:0000313" key="1">
    <source>
        <dbReference type="EMBL" id="RUR85801.1"/>
    </source>
</evidence>
<dbReference type="EMBL" id="RSCJ01000002">
    <property type="protein sequence ID" value="RUR85801.1"/>
    <property type="molecule type" value="Genomic_DNA"/>
</dbReference>
<name>A0A3S0YIW8_CHLFR</name>
<keyword evidence="2" id="KW-1185">Reference proteome</keyword>
<sequence>MAYKRGFKRLIKVMKLYYRGASYEYDPTKSGSNKAENAFQPVQNMIYRGVVYRVDPNPKPMEISAVRVTQKLMYRGATYYVNKNFHREVTVTSQPTSTSQIITPSLSET</sequence>
<comment type="caution">
    <text evidence="1">The sequence shown here is derived from an EMBL/GenBank/DDBJ whole genome shotgun (WGS) entry which is preliminary data.</text>
</comment>
<reference evidence="1 2" key="1">
    <citation type="journal article" date="2019" name="Genome Biol. Evol.">
        <title>Day and night: Metabolic profiles and evolutionary relationships of six axenic non-marine cyanobacteria.</title>
        <authorList>
            <person name="Will S.E."/>
            <person name="Henke P."/>
            <person name="Boedeker C."/>
            <person name="Huang S."/>
            <person name="Brinkmann H."/>
            <person name="Rohde M."/>
            <person name="Jarek M."/>
            <person name="Friedl T."/>
            <person name="Seufert S."/>
            <person name="Schumacher M."/>
            <person name="Overmann J."/>
            <person name="Neumann-Schaal M."/>
            <person name="Petersen J."/>
        </authorList>
    </citation>
    <scope>NUCLEOTIDE SEQUENCE [LARGE SCALE GENOMIC DNA]</scope>
    <source>
        <strain evidence="1 2">PCC 6912</strain>
    </source>
</reference>
<dbReference type="AlphaFoldDB" id="A0A3S0YIW8"/>
<proteinExistence type="predicted"/>
<gene>
    <name evidence="1" type="ORF">PCC6912_06260</name>
</gene>
<dbReference type="Proteomes" id="UP000268857">
    <property type="component" value="Unassembled WGS sequence"/>
</dbReference>
<accession>A0A3S0YIW8</accession>
<evidence type="ECO:0008006" key="3">
    <source>
        <dbReference type="Google" id="ProtNLM"/>
    </source>
</evidence>